<feature type="transmembrane region" description="Helical" evidence="4">
    <location>
        <begin position="53"/>
        <end position="74"/>
    </location>
</feature>
<evidence type="ECO:0000313" key="6">
    <source>
        <dbReference type="EMBL" id="ALH95457.1"/>
    </source>
</evidence>
<dbReference type="Pfam" id="PF07690">
    <property type="entry name" value="MFS_1"/>
    <property type="match status" value="1"/>
</dbReference>
<keyword evidence="7" id="KW-1185">Reference proteome</keyword>
<keyword evidence="3 4" id="KW-0472">Membrane</keyword>
<feature type="domain" description="Major facilitator superfamily (MFS) profile" evidence="5">
    <location>
        <begin position="16"/>
        <end position="392"/>
    </location>
</feature>
<dbReference type="PANTHER" id="PTHR23531">
    <property type="entry name" value="QUINOLENE RESISTANCE PROTEIN NORA"/>
    <property type="match status" value="1"/>
</dbReference>
<feature type="transmembrane region" description="Helical" evidence="4">
    <location>
        <begin position="16"/>
        <end position="41"/>
    </location>
</feature>
<dbReference type="InterPro" id="IPR052714">
    <property type="entry name" value="MFS_Exporter"/>
</dbReference>
<dbReference type="PROSITE" id="PS50850">
    <property type="entry name" value="MFS"/>
    <property type="match status" value="1"/>
</dbReference>
<dbReference type="InterPro" id="IPR011701">
    <property type="entry name" value="MFS"/>
</dbReference>
<dbReference type="STRING" id="1324350.AOY20_07905"/>
<dbReference type="EMBL" id="CP012808">
    <property type="protein sequence ID" value="ALH95457.1"/>
    <property type="molecule type" value="Genomic_DNA"/>
</dbReference>
<dbReference type="InterPro" id="IPR036259">
    <property type="entry name" value="MFS_trans_sf"/>
</dbReference>
<dbReference type="PANTHER" id="PTHR23531:SF2">
    <property type="entry name" value="PERMEASE"/>
    <property type="match status" value="1"/>
</dbReference>
<dbReference type="Proteomes" id="UP000064939">
    <property type="component" value="Chromosome"/>
</dbReference>
<dbReference type="CDD" id="cd17489">
    <property type="entry name" value="MFS_YfcJ_like"/>
    <property type="match status" value="1"/>
</dbReference>
<evidence type="ECO:0000256" key="4">
    <source>
        <dbReference type="SAM" id="Phobius"/>
    </source>
</evidence>
<evidence type="ECO:0000256" key="3">
    <source>
        <dbReference type="ARBA" id="ARBA00023136"/>
    </source>
</evidence>
<protein>
    <submittedName>
        <fullName evidence="6">MFS transporter</fullName>
    </submittedName>
</protein>
<evidence type="ECO:0000259" key="5">
    <source>
        <dbReference type="PROSITE" id="PS50850"/>
    </source>
</evidence>
<feature type="transmembrane region" description="Helical" evidence="4">
    <location>
        <begin position="171"/>
        <end position="191"/>
    </location>
</feature>
<evidence type="ECO:0000256" key="1">
    <source>
        <dbReference type="ARBA" id="ARBA00022692"/>
    </source>
</evidence>
<dbReference type="KEGG" id="aei:AOY20_07905"/>
<keyword evidence="1 4" id="KW-0812">Transmembrane</keyword>
<feature type="transmembrane region" description="Helical" evidence="4">
    <location>
        <begin position="106"/>
        <end position="129"/>
    </location>
</feature>
<feature type="transmembrane region" description="Helical" evidence="4">
    <location>
        <begin position="280"/>
        <end position="298"/>
    </location>
</feature>
<keyword evidence="2 4" id="KW-1133">Transmembrane helix</keyword>
<feature type="transmembrane region" description="Helical" evidence="4">
    <location>
        <begin position="81"/>
        <end position="100"/>
    </location>
</feature>
<name>A0A0N9VWD7_9GAMM</name>
<dbReference type="Gene3D" id="1.20.1250.20">
    <property type="entry name" value="MFS general substrate transporter like domains"/>
    <property type="match status" value="1"/>
</dbReference>
<gene>
    <name evidence="6" type="ORF">AOY20_07905</name>
</gene>
<feature type="transmembrane region" description="Helical" evidence="4">
    <location>
        <begin position="339"/>
        <end position="363"/>
    </location>
</feature>
<dbReference type="InterPro" id="IPR020846">
    <property type="entry name" value="MFS_dom"/>
</dbReference>
<dbReference type="GO" id="GO:0022857">
    <property type="term" value="F:transmembrane transporter activity"/>
    <property type="evidence" value="ECO:0007669"/>
    <property type="project" value="InterPro"/>
</dbReference>
<accession>A0A0N9VWD7</accession>
<evidence type="ECO:0000256" key="2">
    <source>
        <dbReference type="ARBA" id="ARBA00022989"/>
    </source>
</evidence>
<evidence type="ECO:0000313" key="7">
    <source>
        <dbReference type="Proteomes" id="UP000064939"/>
    </source>
</evidence>
<feature type="transmembrane region" description="Helical" evidence="4">
    <location>
        <begin position="141"/>
        <end position="165"/>
    </location>
</feature>
<proteinExistence type="predicted"/>
<organism evidence="6 7">
    <name type="scientific">Acinetobacter equi</name>
    <dbReference type="NCBI Taxonomy" id="1324350"/>
    <lineage>
        <taxon>Bacteria</taxon>
        <taxon>Pseudomonadati</taxon>
        <taxon>Pseudomonadota</taxon>
        <taxon>Gammaproteobacteria</taxon>
        <taxon>Moraxellales</taxon>
        <taxon>Moraxellaceae</taxon>
        <taxon>Acinetobacter</taxon>
    </lineage>
</organism>
<feature type="transmembrane region" description="Helical" evidence="4">
    <location>
        <begin position="369"/>
        <end position="393"/>
    </location>
</feature>
<feature type="transmembrane region" description="Helical" evidence="4">
    <location>
        <begin position="212"/>
        <end position="240"/>
    </location>
</feature>
<feature type="transmembrane region" description="Helical" evidence="4">
    <location>
        <begin position="304"/>
        <end position="327"/>
    </location>
</feature>
<feature type="transmembrane region" description="Helical" evidence="4">
    <location>
        <begin position="246"/>
        <end position="268"/>
    </location>
</feature>
<reference evidence="6 7" key="1">
    <citation type="journal article" date="2015" name="Int. J. Syst. Evol. Microbiol.">
        <title>Acinetobacter equi sp. nov. isolated from horse faeces.</title>
        <authorList>
            <person name="Poppel M.T."/>
            <person name="Skiebe E."/>
            <person name="Laue M."/>
            <person name="Bergmann H."/>
            <person name="Ebersberger I."/>
            <person name="Garn T."/>
            <person name="Fruth A."/>
            <person name="Baumgardt S."/>
            <person name="Busse H.J."/>
            <person name="Wilharm G."/>
        </authorList>
    </citation>
    <scope>NUCLEOTIDE SEQUENCE [LARGE SCALE GENOMIC DNA]</scope>
    <source>
        <strain evidence="6 7">114</strain>
    </source>
</reference>
<dbReference type="AlphaFoldDB" id="A0A0N9VWD7"/>
<sequence length="395" mass="44207">MSIITVESNRLWNRTFILCVFNNLFLFTYYFALLAVLPIYIMKDLGGTVEQAGWALTLFLISSIAIRPFSGLIIQKIGKRLSFRGSEFFFVLFALSYLWIDSMWSLLLIRFLHGIWFSVLTTVAVPIANDFIPEHRKGEGMGYYVMSTNLGVVFGPLLALTVIQFASFSTLFVVLSGLMAIGLIFCLCINVKDSPKNVEQVQSKKINLHDIIETKAIPVGFVALLTAFAYSSVMSFITAYSEVKHLLAYTGIFFIVFAVSMILVRPLVGRMYDRKGPSSVIYPSFIFFAIGLVIVSFLSNQWVMWGSAIFIGIGYGSLFPCLQTIAIQSVSKERMGHSISTFFTLFDLGLAVGSIIMGLFIAWMGFQMTYMICALIVLFTLLFYKVMVAPALVKN</sequence>
<dbReference type="SUPFAM" id="SSF103473">
    <property type="entry name" value="MFS general substrate transporter"/>
    <property type="match status" value="1"/>
</dbReference>